<keyword evidence="8 11" id="KW-0472">Membrane</keyword>
<evidence type="ECO:0000256" key="6">
    <source>
        <dbReference type="ARBA" id="ARBA00022692"/>
    </source>
</evidence>
<keyword evidence="3" id="KW-1003">Cell membrane</keyword>
<dbReference type="InterPro" id="IPR012902">
    <property type="entry name" value="N_methyl_site"/>
</dbReference>
<reference evidence="13 14" key="1">
    <citation type="submission" date="2017-02" db="EMBL/GenBank/DDBJ databases">
        <title>Whole genome sequencing of Metallibacterium scheffleri DSM 24874 (T).</title>
        <authorList>
            <person name="Kumar S."/>
            <person name="Patil P."/>
            <person name="Patil P.B."/>
        </authorList>
    </citation>
    <scope>NUCLEOTIDE SEQUENCE [LARGE SCALE GENOMIC DNA]</scope>
    <source>
        <strain evidence="13 14">DSM 24874</strain>
    </source>
</reference>
<dbReference type="GO" id="GO:0005886">
    <property type="term" value="C:plasma membrane"/>
    <property type="evidence" value="ECO:0007669"/>
    <property type="project" value="UniProtKB-SubCell"/>
</dbReference>
<dbReference type="Pfam" id="PF12019">
    <property type="entry name" value="GspH"/>
    <property type="match status" value="1"/>
</dbReference>
<comment type="similarity">
    <text evidence="9">Belongs to the GSP H family.</text>
</comment>
<comment type="caution">
    <text evidence="13">The sequence shown here is derived from an EMBL/GenBank/DDBJ whole genome shotgun (WGS) entry which is preliminary data.</text>
</comment>
<evidence type="ECO:0000256" key="4">
    <source>
        <dbReference type="ARBA" id="ARBA00022481"/>
    </source>
</evidence>
<evidence type="ECO:0000256" key="10">
    <source>
        <dbReference type="ARBA" id="ARBA00030775"/>
    </source>
</evidence>
<protein>
    <recommendedName>
        <fullName evidence="2">Type II secretion system protein H</fullName>
    </recommendedName>
    <alternativeName>
        <fullName evidence="10">General secretion pathway protein H</fullName>
    </alternativeName>
</protein>
<dbReference type="InterPro" id="IPR022346">
    <property type="entry name" value="T2SS_GspH"/>
</dbReference>
<sequence length="205" mass="21289">MACRTRVSLWSICACGRRPRQGAAMRNARGFTLLELMVVLIIVAIMLGIAIPDFHTVLLNRRLNGLIDNLYNSLNYARSTALSNDEPVTVCPLGSAGGTTCGSNWNAGWIVVKQPPQGTSAVLNTTVLSANGPTLNSVPIGSGSSVTQITFNGLGLLSTTQTLLVACDSRGSSAARAISVYATGFIQASNTPGMAADGTTSLTCP</sequence>
<evidence type="ECO:0000256" key="7">
    <source>
        <dbReference type="ARBA" id="ARBA00022989"/>
    </source>
</evidence>
<evidence type="ECO:0000313" key="13">
    <source>
        <dbReference type="EMBL" id="THD11960.1"/>
    </source>
</evidence>
<keyword evidence="6 11" id="KW-0812">Transmembrane</keyword>
<dbReference type="GO" id="GO:0015627">
    <property type="term" value="C:type II protein secretion system complex"/>
    <property type="evidence" value="ECO:0007669"/>
    <property type="project" value="InterPro"/>
</dbReference>
<evidence type="ECO:0000256" key="11">
    <source>
        <dbReference type="SAM" id="Phobius"/>
    </source>
</evidence>
<dbReference type="STRING" id="993689.GCA_002077135_02212"/>
<keyword evidence="4" id="KW-0488">Methylation</keyword>
<dbReference type="Pfam" id="PF07963">
    <property type="entry name" value="N_methyl"/>
    <property type="match status" value="1"/>
</dbReference>
<organism evidence="13 14">
    <name type="scientific">Metallibacterium scheffleri</name>
    <dbReference type="NCBI Taxonomy" id="993689"/>
    <lineage>
        <taxon>Bacteria</taxon>
        <taxon>Pseudomonadati</taxon>
        <taxon>Pseudomonadota</taxon>
        <taxon>Gammaproteobacteria</taxon>
        <taxon>Lysobacterales</taxon>
        <taxon>Rhodanobacteraceae</taxon>
        <taxon>Metallibacterium</taxon>
    </lineage>
</organism>
<comment type="subcellular location">
    <subcellularLocation>
        <location evidence="1">Cell inner membrane</location>
        <topology evidence="1">Single-pass membrane protein</topology>
    </subcellularLocation>
</comment>
<evidence type="ECO:0000256" key="2">
    <source>
        <dbReference type="ARBA" id="ARBA00021549"/>
    </source>
</evidence>
<dbReference type="Gene3D" id="3.55.40.10">
    <property type="entry name" value="minor pseudopilin epsh domain"/>
    <property type="match status" value="1"/>
</dbReference>
<dbReference type="GO" id="GO:0015628">
    <property type="term" value="P:protein secretion by the type II secretion system"/>
    <property type="evidence" value="ECO:0007669"/>
    <property type="project" value="InterPro"/>
</dbReference>
<dbReference type="OrthoDB" id="2313614at2"/>
<evidence type="ECO:0000256" key="5">
    <source>
        <dbReference type="ARBA" id="ARBA00022519"/>
    </source>
</evidence>
<dbReference type="SUPFAM" id="SSF54523">
    <property type="entry name" value="Pili subunits"/>
    <property type="match status" value="1"/>
</dbReference>
<dbReference type="InterPro" id="IPR045584">
    <property type="entry name" value="Pilin-like"/>
</dbReference>
<gene>
    <name evidence="13" type="ORF">B1806_01500</name>
</gene>
<proteinExistence type="inferred from homology"/>
<evidence type="ECO:0000256" key="3">
    <source>
        <dbReference type="ARBA" id="ARBA00022475"/>
    </source>
</evidence>
<keyword evidence="5" id="KW-0997">Cell inner membrane</keyword>
<dbReference type="Proteomes" id="UP000307749">
    <property type="component" value="Unassembled WGS sequence"/>
</dbReference>
<evidence type="ECO:0000313" key="14">
    <source>
        <dbReference type="Proteomes" id="UP000307749"/>
    </source>
</evidence>
<keyword evidence="7 11" id="KW-1133">Transmembrane helix</keyword>
<evidence type="ECO:0000256" key="9">
    <source>
        <dbReference type="ARBA" id="ARBA00025772"/>
    </source>
</evidence>
<dbReference type="AlphaFoldDB" id="A0A4S3KSD8"/>
<accession>A0A4S3KSD8</accession>
<dbReference type="PROSITE" id="PS00409">
    <property type="entry name" value="PROKAR_NTER_METHYL"/>
    <property type="match status" value="1"/>
</dbReference>
<name>A0A4S3KSD8_9GAMM</name>
<evidence type="ECO:0000256" key="8">
    <source>
        <dbReference type="ARBA" id="ARBA00023136"/>
    </source>
</evidence>
<evidence type="ECO:0000256" key="1">
    <source>
        <dbReference type="ARBA" id="ARBA00004377"/>
    </source>
</evidence>
<feature type="domain" description="General secretion pathway GspH" evidence="12">
    <location>
        <begin position="68"/>
        <end position="184"/>
    </location>
</feature>
<evidence type="ECO:0000259" key="12">
    <source>
        <dbReference type="Pfam" id="PF12019"/>
    </source>
</evidence>
<feature type="transmembrane region" description="Helical" evidence="11">
    <location>
        <begin position="30"/>
        <end position="51"/>
    </location>
</feature>
<dbReference type="NCBIfam" id="TIGR02532">
    <property type="entry name" value="IV_pilin_GFxxxE"/>
    <property type="match status" value="1"/>
</dbReference>
<keyword evidence="14" id="KW-1185">Reference proteome</keyword>
<dbReference type="EMBL" id="MWQO01000005">
    <property type="protein sequence ID" value="THD11960.1"/>
    <property type="molecule type" value="Genomic_DNA"/>
</dbReference>